<dbReference type="InterPro" id="IPR031451">
    <property type="entry name" value="MqsR_toxin"/>
</dbReference>
<dbReference type="EMBL" id="AFOY02000009">
    <property type="protein sequence ID" value="EXF94890.1"/>
    <property type="molecule type" value="Genomic_DNA"/>
</dbReference>
<dbReference type="RefSeq" id="WP_019691968.1">
    <property type="nucleotide sequence ID" value="NZ_AFOY02000009.1"/>
</dbReference>
<dbReference type="HOGENOM" id="CLU_161157_1_0_6"/>
<accession>A0A010SPS9</accession>
<dbReference type="InterPro" id="IPR038493">
    <property type="entry name" value="MqsR_sf"/>
</dbReference>
<evidence type="ECO:0000313" key="2">
    <source>
        <dbReference type="Proteomes" id="UP000022611"/>
    </source>
</evidence>
<dbReference type="GO" id="GO:0017148">
    <property type="term" value="P:negative regulation of translation"/>
    <property type="evidence" value="ECO:0007669"/>
    <property type="project" value="InterPro"/>
</dbReference>
<dbReference type="Gene3D" id="3.30.2310.40">
    <property type="match status" value="1"/>
</dbReference>
<dbReference type="GO" id="GO:0009372">
    <property type="term" value="P:quorum sensing"/>
    <property type="evidence" value="ECO:0007669"/>
    <property type="project" value="InterPro"/>
</dbReference>
<dbReference type="OrthoDB" id="8611934at2"/>
<reference evidence="1 2" key="1">
    <citation type="journal article" date="2011" name="J. Bacteriol.">
        <title>Draft genome sequence of the polycyclic aromatic hydrocarbon-degrading, genetically engineered bioluminescent bioreporter Pseudomonas fluorescens HK44.</title>
        <authorList>
            <person name="Chauhan A."/>
            <person name="Layton A.C."/>
            <person name="Williams D.E."/>
            <person name="Smartt A.E."/>
            <person name="Ripp S."/>
            <person name="Karpinets T.V."/>
            <person name="Brown S.D."/>
            <person name="Sayler G.S."/>
        </authorList>
    </citation>
    <scope>NUCLEOTIDE SEQUENCE [LARGE SCALE GENOMIC DNA]</scope>
    <source>
        <strain evidence="1 2">HK44</strain>
    </source>
</reference>
<organism evidence="1 2">
    <name type="scientific">Pseudomonas fluorescens HK44</name>
    <dbReference type="NCBI Taxonomy" id="1042209"/>
    <lineage>
        <taxon>Bacteria</taxon>
        <taxon>Pseudomonadati</taxon>
        <taxon>Pseudomonadota</taxon>
        <taxon>Gammaproteobacteria</taxon>
        <taxon>Pseudomonadales</taxon>
        <taxon>Pseudomonadaceae</taxon>
        <taxon>Pseudomonas</taxon>
    </lineage>
</organism>
<evidence type="ECO:0000313" key="1">
    <source>
        <dbReference type="EMBL" id="EXF94890.1"/>
    </source>
</evidence>
<dbReference type="eggNOG" id="ENOG50331SX">
    <property type="taxonomic scope" value="Bacteria"/>
</dbReference>
<dbReference type="PATRIC" id="fig|1042209.11.peg.2297"/>
<dbReference type="Pfam" id="PF15723">
    <property type="entry name" value="MqsR_toxin"/>
    <property type="match status" value="1"/>
</dbReference>
<dbReference type="Proteomes" id="UP000022611">
    <property type="component" value="Unassembled WGS sequence"/>
</dbReference>
<dbReference type="GO" id="GO:0044010">
    <property type="term" value="P:single-species biofilm formation"/>
    <property type="evidence" value="ECO:0007669"/>
    <property type="project" value="InterPro"/>
</dbReference>
<dbReference type="CDD" id="cd12869">
    <property type="entry name" value="MqsR"/>
    <property type="match status" value="1"/>
</dbReference>
<proteinExistence type="predicted"/>
<name>A0A010SPS9_PSEFL</name>
<protein>
    <submittedName>
        <fullName evidence="1">Motility quorum-sensing regulator MqsR</fullName>
    </submittedName>
</protein>
<sequence length="103" mass="11907">MEKNTPHYDLSVVKAEVVRLGSKAFTGSAREGGRRLDLSLAQMQQIVCALEQRMFYKSMTTYADYQIWQDVYHAKIRDREIYLKVTYRPGGGPPVISFKERDT</sequence>
<gene>
    <name evidence="1" type="ORF">HK44_028600</name>
</gene>
<dbReference type="AlphaFoldDB" id="A0A010SPS9"/>
<dbReference type="SMR" id="A0A010SPS9"/>
<comment type="caution">
    <text evidence="1">The sequence shown here is derived from an EMBL/GenBank/DDBJ whole genome shotgun (WGS) entry which is preliminary data.</text>
</comment>